<reference evidence="2 3" key="1">
    <citation type="submission" date="2021-07" db="EMBL/GenBank/DDBJ databases">
        <title>Draft genome sequence of carbapenem-resistant Aeromonas spp. in Japan.</title>
        <authorList>
            <person name="Maehana S."/>
            <person name="Suzuki M."/>
            <person name="Kitasato H."/>
        </authorList>
    </citation>
    <scope>NUCLEOTIDE SEQUENCE [LARGE SCALE GENOMIC DNA]</scope>
    <source>
        <strain evidence="2 3">KAM382</strain>
    </source>
</reference>
<accession>A0ABD0BGT7</accession>
<feature type="region of interest" description="Disordered" evidence="1">
    <location>
        <begin position="1"/>
        <end position="49"/>
    </location>
</feature>
<proteinExistence type="predicted"/>
<dbReference type="AlphaFoldDB" id="A0ABD0BGT7"/>
<comment type="caution">
    <text evidence="2">The sequence shown here is derived from an EMBL/GenBank/DDBJ whole genome shotgun (WGS) entry which is preliminary data.</text>
</comment>
<organism evidence="2 3">
    <name type="scientific">Aeromonas caviae</name>
    <name type="common">Aeromonas punctata</name>
    <dbReference type="NCBI Taxonomy" id="648"/>
    <lineage>
        <taxon>Bacteria</taxon>
        <taxon>Pseudomonadati</taxon>
        <taxon>Pseudomonadota</taxon>
        <taxon>Gammaproteobacteria</taxon>
        <taxon>Aeromonadales</taxon>
        <taxon>Aeromonadaceae</taxon>
        <taxon>Aeromonas</taxon>
    </lineage>
</organism>
<evidence type="ECO:0000256" key="1">
    <source>
        <dbReference type="SAM" id="MobiDB-lite"/>
    </source>
</evidence>
<feature type="compositionally biased region" description="Basic and acidic residues" evidence="1">
    <location>
        <begin position="20"/>
        <end position="36"/>
    </location>
</feature>
<name>A0ABD0BGT7_AERCA</name>
<dbReference type="EMBL" id="BPOP01000103">
    <property type="protein sequence ID" value="GJB94364.1"/>
    <property type="molecule type" value="Genomic_DNA"/>
</dbReference>
<evidence type="ECO:0000313" key="3">
    <source>
        <dbReference type="Proteomes" id="UP000737420"/>
    </source>
</evidence>
<evidence type="ECO:0000313" key="2">
    <source>
        <dbReference type="EMBL" id="GJB94364.1"/>
    </source>
</evidence>
<feature type="compositionally biased region" description="Polar residues" evidence="1">
    <location>
        <begin position="40"/>
        <end position="49"/>
    </location>
</feature>
<protein>
    <submittedName>
        <fullName evidence="2">Uncharacterized protein</fullName>
    </submittedName>
</protein>
<dbReference type="Proteomes" id="UP000737420">
    <property type="component" value="Unassembled WGS sequence"/>
</dbReference>
<gene>
    <name evidence="2" type="ORF">KAM382_44250</name>
</gene>
<sequence>MAHFKKLMEGTESGMISKTLCERDKQTEHPWFDSKKAHVSQPTGSGKSG</sequence>